<protein>
    <recommendedName>
        <fullName evidence="3">Glycine zipper domain-containing protein</fullName>
    </recommendedName>
</protein>
<gene>
    <name evidence="1" type="ORF">JDS37_14130</name>
</gene>
<evidence type="ECO:0000313" key="2">
    <source>
        <dbReference type="Proteomes" id="UP000663479"/>
    </source>
</evidence>
<sequence>MGPFGAGASTLAGAVFGALAGAAAGGVAGGRLGETLDSHVLDNVECRNCGHTFRLPTNEYPTY</sequence>
<evidence type="ECO:0008006" key="3">
    <source>
        <dbReference type="Google" id="ProtNLM"/>
    </source>
</evidence>
<dbReference type="Proteomes" id="UP000663479">
    <property type="component" value="Chromosome"/>
</dbReference>
<organism evidence="1 2">
    <name type="scientific">Vreelandella venusta</name>
    <dbReference type="NCBI Taxonomy" id="44935"/>
    <lineage>
        <taxon>Bacteria</taxon>
        <taxon>Pseudomonadati</taxon>
        <taxon>Pseudomonadota</taxon>
        <taxon>Gammaproteobacteria</taxon>
        <taxon>Oceanospirillales</taxon>
        <taxon>Halomonadaceae</taxon>
        <taxon>Vreelandella</taxon>
    </lineage>
</organism>
<proteinExistence type="predicted"/>
<name>A0AAP9ZGE2_9GAMM</name>
<dbReference type="AlphaFoldDB" id="A0AAP9ZGE2"/>
<evidence type="ECO:0000313" key="1">
    <source>
        <dbReference type="EMBL" id="QRL05391.1"/>
    </source>
</evidence>
<accession>A0AAP9ZGE2</accession>
<reference evidence="1" key="1">
    <citation type="submission" date="2020-12" db="EMBL/GenBank/DDBJ databases">
        <title>Genome reconstruction of Halomonas venusta strain DSM 4743.</title>
        <authorList>
            <person name="Aguirre-Garrido J.F."/>
            <person name="Hernandez-Soto L.M."/>
            <person name="Martinez-Abarca F."/>
        </authorList>
    </citation>
    <scope>NUCLEOTIDE SEQUENCE</scope>
    <source>
        <strain evidence="1">4743</strain>
    </source>
</reference>
<dbReference type="EMBL" id="CP066539">
    <property type="protein sequence ID" value="QRL05391.1"/>
    <property type="molecule type" value="Genomic_DNA"/>
</dbReference>